<dbReference type="Pfam" id="PF00028">
    <property type="entry name" value="Cadherin"/>
    <property type="match status" value="2"/>
</dbReference>
<dbReference type="FunFam" id="2.60.40.60:FF:000092">
    <property type="entry name" value="Protocadherin 8"/>
    <property type="match status" value="1"/>
</dbReference>
<dbReference type="PANTHER" id="PTHR24026:SF126">
    <property type="entry name" value="PROTOCADHERIN FAT 4"/>
    <property type="match status" value="1"/>
</dbReference>
<dbReference type="Gene3D" id="2.60.40.60">
    <property type="entry name" value="Cadherins"/>
    <property type="match status" value="2"/>
</dbReference>
<feature type="domain" description="Cadherin" evidence="9">
    <location>
        <begin position="94"/>
        <end position="187"/>
    </location>
</feature>
<evidence type="ECO:0000256" key="4">
    <source>
        <dbReference type="ARBA" id="ARBA00022837"/>
    </source>
</evidence>
<dbReference type="PRINTS" id="PR00205">
    <property type="entry name" value="CADHERIN"/>
</dbReference>
<dbReference type="CDD" id="cd11304">
    <property type="entry name" value="Cadherin_repeat"/>
    <property type="match status" value="2"/>
</dbReference>
<dbReference type="GO" id="GO:0007156">
    <property type="term" value="P:homophilic cell adhesion via plasma membrane adhesion molecules"/>
    <property type="evidence" value="ECO:0007669"/>
    <property type="project" value="InterPro"/>
</dbReference>
<dbReference type="EMBL" id="JAOPHQ010005420">
    <property type="protein sequence ID" value="KAK0135522.1"/>
    <property type="molecule type" value="Genomic_DNA"/>
</dbReference>
<dbReference type="PROSITE" id="PS50268">
    <property type="entry name" value="CADHERIN_2"/>
    <property type="match status" value="2"/>
</dbReference>
<evidence type="ECO:0000256" key="5">
    <source>
        <dbReference type="ARBA" id="ARBA00022989"/>
    </source>
</evidence>
<evidence type="ECO:0000256" key="1">
    <source>
        <dbReference type="ARBA" id="ARBA00004370"/>
    </source>
</evidence>
<reference evidence="10" key="1">
    <citation type="journal article" date="2023" name="Front. Mar. Sci.">
        <title>A new Merluccius polli reference genome to investigate the effects of global change in West African waters.</title>
        <authorList>
            <person name="Mateo J.L."/>
            <person name="Blanco-Fernandez C."/>
            <person name="Garcia-Vazquez E."/>
            <person name="Machado-Schiaffino G."/>
        </authorList>
    </citation>
    <scope>NUCLEOTIDE SEQUENCE</scope>
    <source>
        <strain evidence="10">C29</strain>
        <tissue evidence="10">Fin</tissue>
    </source>
</reference>
<dbReference type="SMART" id="SM00112">
    <property type="entry name" value="CA"/>
    <property type="match status" value="2"/>
</dbReference>
<comment type="subcellular location">
    <subcellularLocation>
        <location evidence="1">Membrane</location>
    </subcellularLocation>
</comment>
<dbReference type="PANTHER" id="PTHR24026">
    <property type="entry name" value="FAT ATYPICAL CADHERIN-RELATED"/>
    <property type="match status" value="1"/>
</dbReference>
<accession>A0AA47M8B5</accession>
<dbReference type="SUPFAM" id="SSF49313">
    <property type="entry name" value="Cadherin-like"/>
    <property type="match status" value="2"/>
</dbReference>
<dbReference type="InterPro" id="IPR020894">
    <property type="entry name" value="Cadherin_CS"/>
</dbReference>
<dbReference type="PROSITE" id="PS00232">
    <property type="entry name" value="CADHERIN_1"/>
    <property type="match status" value="1"/>
</dbReference>
<feature type="region of interest" description="Disordered" evidence="8">
    <location>
        <begin position="312"/>
        <end position="333"/>
    </location>
</feature>
<gene>
    <name evidence="10" type="primary">Cdh23_2</name>
    <name evidence="10" type="ORF">N1851_028626</name>
</gene>
<evidence type="ECO:0000256" key="3">
    <source>
        <dbReference type="ARBA" id="ARBA00022737"/>
    </source>
</evidence>
<evidence type="ECO:0000313" key="11">
    <source>
        <dbReference type="Proteomes" id="UP001174136"/>
    </source>
</evidence>
<comment type="caution">
    <text evidence="10">The sequence shown here is derived from an EMBL/GenBank/DDBJ whole genome shotgun (WGS) entry which is preliminary data.</text>
</comment>
<dbReference type="InterPro" id="IPR002126">
    <property type="entry name" value="Cadherin-like_dom"/>
</dbReference>
<protein>
    <submittedName>
        <fullName evidence="10">Cadherin-23</fullName>
    </submittedName>
</protein>
<evidence type="ECO:0000256" key="8">
    <source>
        <dbReference type="SAM" id="MobiDB-lite"/>
    </source>
</evidence>
<sequence length="333" mass="36715">MAGPTAFPWQQGPPRRALAVEVSSEQMNFGFSMARAQDQLPQYPRPHLSQPRRHHSALCEPALISNSLPMNTLGPTESLVISLSPRVCRANPGVLEVLAVDPDDGDNGVVEYRISPQNPYYTINSSTGKIRTSGVTLDRESSNPRNVMHMRTIVISSTDRGTPPLRASVSTTVFVNLLDLNDNDPTFVNLPFVAEVLEGLPRGSSVFKVQVEDPDEDNNGLVTMALQVGMPRLDFHLNTSTGVLTSTATLDREQIGQYYLRIIAHDAGKFPRTSTSTLTITGEEQACCPCHGWCREVNPNAEIRLRQEALLDENTLTKNKPNTNKEPTNWGRN</sequence>
<dbReference type="InterPro" id="IPR015919">
    <property type="entry name" value="Cadherin-like_sf"/>
</dbReference>
<evidence type="ECO:0000256" key="6">
    <source>
        <dbReference type="ARBA" id="ARBA00023136"/>
    </source>
</evidence>
<feature type="compositionally biased region" description="Low complexity" evidence="8">
    <location>
        <begin position="313"/>
        <end position="333"/>
    </location>
</feature>
<keyword evidence="3" id="KW-0677">Repeat</keyword>
<evidence type="ECO:0000259" key="9">
    <source>
        <dbReference type="PROSITE" id="PS50268"/>
    </source>
</evidence>
<evidence type="ECO:0000313" key="10">
    <source>
        <dbReference type="EMBL" id="KAK0135522.1"/>
    </source>
</evidence>
<evidence type="ECO:0000256" key="2">
    <source>
        <dbReference type="ARBA" id="ARBA00022692"/>
    </source>
</evidence>
<dbReference type="AlphaFoldDB" id="A0AA47M8B5"/>
<keyword evidence="5" id="KW-1133">Transmembrane helix</keyword>
<feature type="domain" description="Cadherin" evidence="9">
    <location>
        <begin position="188"/>
        <end position="281"/>
    </location>
</feature>
<keyword evidence="11" id="KW-1185">Reference proteome</keyword>
<dbReference type="GO" id="GO:0005509">
    <property type="term" value="F:calcium ion binding"/>
    <property type="evidence" value="ECO:0007669"/>
    <property type="project" value="UniProtKB-UniRule"/>
</dbReference>
<dbReference type="FunFam" id="2.60.40.60:FF:000156">
    <property type="entry name" value="cadherin-23 isoform X1"/>
    <property type="match status" value="1"/>
</dbReference>
<keyword evidence="2" id="KW-0812">Transmembrane</keyword>
<organism evidence="10 11">
    <name type="scientific">Merluccius polli</name>
    <name type="common">Benguela hake</name>
    <name type="synonym">Merluccius cadenati</name>
    <dbReference type="NCBI Taxonomy" id="89951"/>
    <lineage>
        <taxon>Eukaryota</taxon>
        <taxon>Metazoa</taxon>
        <taxon>Chordata</taxon>
        <taxon>Craniata</taxon>
        <taxon>Vertebrata</taxon>
        <taxon>Euteleostomi</taxon>
        <taxon>Actinopterygii</taxon>
        <taxon>Neopterygii</taxon>
        <taxon>Teleostei</taxon>
        <taxon>Neoteleostei</taxon>
        <taxon>Acanthomorphata</taxon>
        <taxon>Zeiogadaria</taxon>
        <taxon>Gadariae</taxon>
        <taxon>Gadiformes</taxon>
        <taxon>Gadoidei</taxon>
        <taxon>Merlucciidae</taxon>
        <taxon>Merluccius</taxon>
    </lineage>
</organism>
<dbReference type="GO" id="GO:0005886">
    <property type="term" value="C:plasma membrane"/>
    <property type="evidence" value="ECO:0007669"/>
    <property type="project" value="UniProtKB-SubCell"/>
</dbReference>
<evidence type="ECO:0000256" key="7">
    <source>
        <dbReference type="PROSITE-ProRule" id="PRU00043"/>
    </source>
</evidence>
<dbReference type="GO" id="GO:0009653">
    <property type="term" value="P:anatomical structure morphogenesis"/>
    <property type="evidence" value="ECO:0007669"/>
    <property type="project" value="UniProtKB-ARBA"/>
</dbReference>
<dbReference type="Proteomes" id="UP001174136">
    <property type="component" value="Unassembled WGS sequence"/>
</dbReference>
<keyword evidence="4 7" id="KW-0106">Calcium</keyword>
<keyword evidence="6" id="KW-0472">Membrane</keyword>
<name>A0AA47M8B5_MERPO</name>
<proteinExistence type="predicted"/>